<dbReference type="Proteomes" id="UP000028939">
    <property type="component" value="Chromosome"/>
</dbReference>
<organism evidence="1 2">
    <name type="scientific">Corynebacterium ureicelerivorans</name>
    <dbReference type="NCBI Taxonomy" id="401472"/>
    <lineage>
        <taxon>Bacteria</taxon>
        <taxon>Bacillati</taxon>
        <taxon>Actinomycetota</taxon>
        <taxon>Actinomycetes</taxon>
        <taxon>Mycobacteriales</taxon>
        <taxon>Corynebacteriaceae</taxon>
        <taxon>Corynebacterium</taxon>
    </lineage>
</organism>
<accession>A0A077HLK3</accession>
<dbReference type="RefSeq" id="WP_038612247.1">
    <property type="nucleotide sequence ID" value="NZ_CP009215.1"/>
</dbReference>
<dbReference type="STRING" id="401472.CUREI_07680"/>
<dbReference type="OrthoDB" id="4570776at2"/>
<keyword evidence="1" id="KW-0315">Glutamine amidotransferase</keyword>
<dbReference type="HOGENOM" id="CLU_064284_0_0_11"/>
<dbReference type="SUPFAM" id="SSF56752">
    <property type="entry name" value="D-aminoacid aminotransferase-like PLP-dependent enzymes"/>
    <property type="match status" value="1"/>
</dbReference>
<keyword evidence="1" id="KW-0808">Transferase</keyword>
<dbReference type="InterPro" id="IPR043132">
    <property type="entry name" value="BCAT-like_C"/>
</dbReference>
<evidence type="ECO:0000313" key="1">
    <source>
        <dbReference type="EMBL" id="AIL97189.1"/>
    </source>
</evidence>
<gene>
    <name evidence="1" type="ORF">CUREI_07680</name>
</gene>
<sequence>MRRYVWRGGFVECDVPDGPLDVADSWRHSNGRTNGLHLHLARFSRVAGRLPEGYVDRLMSLLHEGELFPRIALSQGQLLLDVRSAPSPRSSTALTYAQASDPRTRPEVKGPDFAAFGAYRSRYQVEGTDDAVIVNKDGSMLETTTGALVMWDGDALCVSDGVRLPSVTLHQVVARAETLGLPVVRRRLTPELAAAHPLWFLNSVHGISPVRELHVGDTVITPPAHPCFDEWHDWWWGGFTVEWPGY</sequence>
<evidence type="ECO:0000313" key="2">
    <source>
        <dbReference type="Proteomes" id="UP000028939"/>
    </source>
</evidence>
<proteinExistence type="predicted"/>
<dbReference type="AlphaFoldDB" id="A0A077HLK3"/>
<dbReference type="EMBL" id="CP009215">
    <property type="protein sequence ID" value="AIL97189.1"/>
    <property type="molecule type" value="Genomic_DNA"/>
</dbReference>
<protein>
    <submittedName>
        <fullName evidence="1">Glutamine amidotransferase</fullName>
    </submittedName>
</protein>
<name>A0A077HLK3_9CORY</name>
<dbReference type="InterPro" id="IPR036038">
    <property type="entry name" value="Aminotransferase-like"/>
</dbReference>
<dbReference type="Gene3D" id="3.20.10.10">
    <property type="entry name" value="D-amino Acid Aminotransferase, subunit A, domain 2"/>
    <property type="match status" value="1"/>
</dbReference>
<keyword evidence="2" id="KW-1185">Reference proteome</keyword>
<dbReference type="KEGG" id="cuv:CUREI_07680"/>
<dbReference type="GO" id="GO:0016740">
    <property type="term" value="F:transferase activity"/>
    <property type="evidence" value="ECO:0007669"/>
    <property type="project" value="UniProtKB-KW"/>
</dbReference>
<dbReference type="Pfam" id="PF01063">
    <property type="entry name" value="Aminotran_4"/>
    <property type="match status" value="1"/>
</dbReference>
<reference evidence="1 2" key="1">
    <citation type="submission" date="2014-08" db="EMBL/GenBank/DDBJ databases">
        <title>Complete genome sequence of Corynebacterium ureicelerivorans DSM 45051, a lipophilic and urea-splitting isolate from a blood culture of a septicaemia patient.</title>
        <authorList>
            <person name="Tippelt A."/>
            <person name="Albersmeier A."/>
            <person name="Brinkrolf K."/>
            <person name="Ruckert C."/>
            <person name="Tauch A."/>
        </authorList>
    </citation>
    <scope>NUCLEOTIDE SEQUENCE [LARGE SCALE GENOMIC DNA]</scope>
    <source>
        <strain evidence="1 2">IMMIB RIV-2301</strain>
    </source>
</reference>
<dbReference type="InterPro" id="IPR001544">
    <property type="entry name" value="Aminotrans_IV"/>
</dbReference>